<dbReference type="GO" id="GO:0008170">
    <property type="term" value="F:N-methyltransferase activity"/>
    <property type="evidence" value="ECO:0007669"/>
    <property type="project" value="InterPro"/>
</dbReference>
<dbReference type="EC" id="2.1.1.113" evidence="2"/>
<dbReference type="PANTHER" id="PTHR33375:SF1">
    <property type="entry name" value="CHROMOSOME-PARTITIONING PROTEIN PARB-RELATED"/>
    <property type="match status" value="1"/>
</dbReference>
<evidence type="ECO:0000256" key="8">
    <source>
        <dbReference type="ARBA" id="ARBA00049120"/>
    </source>
</evidence>
<proteinExistence type="inferred from homology"/>
<dbReference type="CDD" id="cd16403">
    <property type="entry name" value="ParB_N_like_MT"/>
    <property type="match status" value="1"/>
</dbReference>
<dbReference type="InterPro" id="IPR029063">
    <property type="entry name" value="SAM-dependent_MTases_sf"/>
</dbReference>
<comment type="similarity">
    <text evidence="1">Belongs to the N(4)/N(6)-methyltransferase family. N(4) subfamily.</text>
</comment>
<dbReference type="InterPro" id="IPR036086">
    <property type="entry name" value="ParB/Sulfiredoxin_sf"/>
</dbReference>
<dbReference type="GO" id="GO:0003677">
    <property type="term" value="F:DNA binding"/>
    <property type="evidence" value="ECO:0007669"/>
    <property type="project" value="UniProtKB-KW"/>
</dbReference>
<dbReference type="Pfam" id="PF02195">
    <property type="entry name" value="ParB_N"/>
    <property type="match status" value="1"/>
</dbReference>
<organism evidence="11">
    <name type="scientific">metagenome</name>
    <dbReference type="NCBI Taxonomy" id="256318"/>
    <lineage>
        <taxon>unclassified sequences</taxon>
        <taxon>metagenomes</taxon>
    </lineage>
</organism>
<protein>
    <recommendedName>
        <fullName evidence="2">site-specific DNA-methyltransferase (cytosine-N(4)-specific)</fullName>
        <ecNumber evidence="2">2.1.1.113</ecNumber>
    </recommendedName>
</protein>
<keyword evidence="4 11" id="KW-0808">Transferase</keyword>
<dbReference type="InterPro" id="IPR001091">
    <property type="entry name" value="RM_Methyltransferase"/>
</dbReference>
<evidence type="ECO:0000259" key="10">
    <source>
        <dbReference type="SMART" id="SM00470"/>
    </source>
</evidence>
<dbReference type="SMART" id="SM00470">
    <property type="entry name" value="ParB"/>
    <property type="match status" value="1"/>
</dbReference>
<dbReference type="PANTHER" id="PTHR33375">
    <property type="entry name" value="CHROMOSOME-PARTITIONING PROTEIN PARB-RELATED"/>
    <property type="match status" value="1"/>
</dbReference>
<dbReference type="AlphaFoldDB" id="A0A380TJC6"/>
<dbReference type="GO" id="GO:0009307">
    <property type="term" value="P:DNA restriction-modification system"/>
    <property type="evidence" value="ECO:0007669"/>
    <property type="project" value="UniProtKB-KW"/>
</dbReference>
<evidence type="ECO:0000256" key="6">
    <source>
        <dbReference type="ARBA" id="ARBA00022747"/>
    </source>
</evidence>
<evidence type="ECO:0000313" key="11">
    <source>
        <dbReference type="EMBL" id="SUS08426.1"/>
    </source>
</evidence>
<dbReference type="Gene3D" id="3.40.50.150">
    <property type="entry name" value="Vaccinia Virus protein VP39"/>
    <property type="match status" value="1"/>
</dbReference>
<comment type="catalytic activity">
    <reaction evidence="8">
        <text>a 2'-deoxycytidine in DNA + S-adenosyl-L-methionine = an N(4)-methyl-2'-deoxycytidine in DNA + S-adenosyl-L-homocysteine + H(+)</text>
        <dbReference type="Rhea" id="RHEA:16857"/>
        <dbReference type="Rhea" id="RHEA-COMP:11369"/>
        <dbReference type="Rhea" id="RHEA-COMP:13674"/>
        <dbReference type="ChEBI" id="CHEBI:15378"/>
        <dbReference type="ChEBI" id="CHEBI:57856"/>
        <dbReference type="ChEBI" id="CHEBI:59789"/>
        <dbReference type="ChEBI" id="CHEBI:85452"/>
        <dbReference type="ChEBI" id="CHEBI:137933"/>
        <dbReference type="EC" id="2.1.1.113"/>
    </reaction>
</comment>
<dbReference type="GO" id="GO:0045881">
    <property type="term" value="P:positive regulation of sporulation resulting in formation of a cellular spore"/>
    <property type="evidence" value="ECO:0007669"/>
    <property type="project" value="TreeGrafter"/>
</dbReference>
<dbReference type="SUPFAM" id="SSF110849">
    <property type="entry name" value="ParB/Sulfiredoxin"/>
    <property type="match status" value="1"/>
</dbReference>
<dbReference type="GO" id="GO:0007059">
    <property type="term" value="P:chromosome segregation"/>
    <property type="evidence" value="ECO:0007669"/>
    <property type="project" value="TreeGrafter"/>
</dbReference>
<evidence type="ECO:0000256" key="2">
    <source>
        <dbReference type="ARBA" id="ARBA00012185"/>
    </source>
</evidence>
<dbReference type="InterPro" id="IPR015840">
    <property type="entry name" value="DNA_MeTrfase_ParB"/>
</dbReference>
<dbReference type="InterPro" id="IPR002941">
    <property type="entry name" value="DNA_methylase_N4/N6"/>
</dbReference>
<evidence type="ECO:0000256" key="3">
    <source>
        <dbReference type="ARBA" id="ARBA00022603"/>
    </source>
</evidence>
<evidence type="ECO:0000256" key="9">
    <source>
        <dbReference type="SAM" id="MobiDB-lite"/>
    </source>
</evidence>
<evidence type="ECO:0000256" key="1">
    <source>
        <dbReference type="ARBA" id="ARBA00010203"/>
    </source>
</evidence>
<dbReference type="GO" id="GO:0032259">
    <property type="term" value="P:methylation"/>
    <property type="evidence" value="ECO:0007669"/>
    <property type="project" value="UniProtKB-KW"/>
</dbReference>
<keyword evidence="7" id="KW-0238">DNA-binding</keyword>
<dbReference type="PIRSF" id="PIRSF036758">
    <property type="entry name" value="Aden_M_ParB"/>
    <property type="match status" value="1"/>
</dbReference>
<dbReference type="GO" id="GO:0015667">
    <property type="term" value="F:site-specific DNA-methyltransferase (cytosine-N4-specific) activity"/>
    <property type="evidence" value="ECO:0007669"/>
    <property type="project" value="UniProtKB-EC"/>
</dbReference>
<keyword evidence="5" id="KW-0949">S-adenosyl-L-methionine</keyword>
<evidence type="ECO:0000256" key="5">
    <source>
        <dbReference type="ARBA" id="ARBA00022691"/>
    </source>
</evidence>
<feature type="compositionally biased region" description="Acidic residues" evidence="9">
    <location>
        <begin position="151"/>
        <end position="169"/>
    </location>
</feature>
<dbReference type="InterPro" id="IPR050336">
    <property type="entry name" value="Chromosome_partition/occlusion"/>
</dbReference>
<evidence type="ECO:0000256" key="7">
    <source>
        <dbReference type="ARBA" id="ARBA00023125"/>
    </source>
</evidence>
<keyword evidence="3 11" id="KW-0489">Methyltransferase</keyword>
<gene>
    <name evidence="11" type="ORF">DF3PB_670017</name>
</gene>
<accession>A0A380TJC6</accession>
<dbReference type="GO" id="GO:0005694">
    <property type="term" value="C:chromosome"/>
    <property type="evidence" value="ECO:0007669"/>
    <property type="project" value="TreeGrafter"/>
</dbReference>
<dbReference type="Gene3D" id="3.90.1530.10">
    <property type="entry name" value="Conserved hypothetical protein from pyrococcus furiosus pfu- 392566-001, ParB domain"/>
    <property type="match status" value="1"/>
</dbReference>
<keyword evidence="6" id="KW-0680">Restriction system</keyword>
<feature type="region of interest" description="Disordered" evidence="9">
    <location>
        <begin position="151"/>
        <end position="181"/>
    </location>
</feature>
<dbReference type="InterPro" id="IPR003115">
    <property type="entry name" value="ParB_N"/>
</dbReference>
<sequence length="481" mass="52529">MLPFLPRVSSVTSLRFCSEQIELWPIARLKPYERNPRLHSDDQVAKVAASIASYGWTVPLLVTGDGEVIAGHGRLLAARHLGLGEVPVIRLSHLTAEQVRAYRVADNQLVLAGAWDEELLAAELHALNAAGFDLDLTGFDQEELDRLLAPLDDDQAPLGDEADEGDLDETPAPPPDPVSRPGDLWLLGEHRLLCGDATDPAAESCLMAGEQAALLFTSPPYAGQRDYTTGGVGDWDALMRGVFAGLPMRDDGQVLVNLGLVHRDNEWLPYWQGWLDWMRSEGWRRFGLWVWDQGAGMPGDWAGRLAPAFELIFHFNRQAGKPNKIVPCKTAGEIGHAPGTAGMRQRDGSFNTWTHGGAATQPFRIPDSVIRIERHHGAVGRDLSHPAPFPVKLAEHIMLAYTDKGEIVYEPFCGSGTSLIAGERTGRKVRAIELAPAYVDVSVLRWQQLFPEKPVTLAGDGRTFEAIAAARGCATEARDAA</sequence>
<dbReference type="InterPro" id="IPR017985">
    <property type="entry name" value="MeTrfase_CN4_CS"/>
</dbReference>
<dbReference type="SUPFAM" id="SSF53335">
    <property type="entry name" value="S-adenosyl-L-methionine-dependent methyltransferases"/>
    <property type="match status" value="1"/>
</dbReference>
<dbReference type="PRINTS" id="PR00508">
    <property type="entry name" value="S21N4MTFRASE"/>
</dbReference>
<name>A0A380TJC6_9ZZZZ</name>
<evidence type="ECO:0000256" key="4">
    <source>
        <dbReference type="ARBA" id="ARBA00022679"/>
    </source>
</evidence>
<dbReference type="Pfam" id="PF01555">
    <property type="entry name" value="N6_N4_Mtase"/>
    <property type="match status" value="1"/>
</dbReference>
<dbReference type="PROSITE" id="PS00093">
    <property type="entry name" value="N4_MTASE"/>
    <property type="match status" value="1"/>
</dbReference>
<feature type="domain" description="ParB-like N-terminal" evidence="10">
    <location>
        <begin position="22"/>
        <end position="108"/>
    </location>
</feature>
<dbReference type="EMBL" id="UIDG01000620">
    <property type="protein sequence ID" value="SUS08426.1"/>
    <property type="molecule type" value="Genomic_DNA"/>
</dbReference>
<reference evidence="11" key="1">
    <citation type="submission" date="2018-07" db="EMBL/GenBank/DDBJ databases">
        <authorList>
            <person name="Quirk P.G."/>
            <person name="Krulwich T.A."/>
        </authorList>
    </citation>
    <scope>NUCLEOTIDE SEQUENCE</scope>
</reference>